<feature type="transmembrane region" description="Helical" evidence="6">
    <location>
        <begin position="242"/>
        <end position="262"/>
    </location>
</feature>
<dbReference type="PANTHER" id="PTHR23507:SF1">
    <property type="entry name" value="FI18259P1-RELATED"/>
    <property type="match status" value="1"/>
</dbReference>
<dbReference type="PANTHER" id="PTHR23507">
    <property type="entry name" value="ZGC:174356"/>
    <property type="match status" value="1"/>
</dbReference>
<keyword evidence="2 6" id="KW-0812">Transmembrane</keyword>
<dbReference type="AlphaFoldDB" id="A0A136ITS3"/>
<reference evidence="8" key="1">
    <citation type="submission" date="2016-02" db="EMBL/GenBank/DDBJ databases">
        <title>Draft genome sequence of Microdochium bolleyi, a fungal endophyte of beachgrass.</title>
        <authorList>
            <consortium name="DOE Joint Genome Institute"/>
            <person name="David A.S."/>
            <person name="May G."/>
            <person name="Haridas S."/>
            <person name="Lim J."/>
            <person name="Wang M."/>
            <person name="Labutti K."/>
            <person name="Lipzen A."/>
            <person name="Barry K."/>
            <person name="Grigoriev I.V."/>
        </authorList>
    </citation>
    <scope>NUCLEOTIDE SEQUENCE [LARGE SCALE GENOMIC DNA]</scope>
    <source>
        <strain evidence="8">J235TASD1</strain>
    </source>
</reference>
<feature type="transmembrane region" description="Helical" evidence="6">
    <location>
        <begin position="471"/>
        <end position="492"/>
    </location>
</feature>
<feature type="transmembrane region" description="Helical" evidence="6">
    <location>
        <begin position="213"/>
        <end position="236"/>
    </location>
</feature>
<comment type="subcellular location">
    <subcellularLocation>
        <location evidence="1">Membrane</location>
        <topology evidence="1">Multi-pass membrane protein</topology>
    </subcellularLocation>
</comment>
<dbReference type="EMBL" id="KQ964258">
    <property type="protein sequence ID" value="KXJ88444.1"/>
    <property type="molecule type" value="Genomic_DNA"/>
</dbReference>
<dbReference type="GO" id="GO:0022857">
    <property type="term" value="F:transmembrane transporter activity"/>
    <property type="evidence" value="ECO:0007669"/>
    <property type="project" value="InterPro"/>
</dbReference>
<dbReference type="InParanoid" id="A0A136ITS3"/>
<proteinExistence type="predicted"/>
<dbReference type="InterPro" id="IPR036259">
    <property type="entry name" value="MFS_trans_sf"/>
</dbReference>
<keyword evidence="8" id="KW-1185">Reference proteome</keyword>
<feature type="transmembrane region" description="Helical" evidence="6">
    <location>
        <begin position="44"/>
        <end position="63"/>
    </location>
</feature>
<feature type="compositionally biased region" description="Pro residues" evidence="5">
    <location>
        <begin position="21"/>
        <end position="31"/>
    </location>
</feature>
<accession>A0A136ITS3</accession>
<evidence type="ECO:0000313" key="8">
    <source>
        <dbReference type="Proteomes" id="UP000070501"/>
    </source>
</evidence>
<protein>
    <submittedName>
        <fullName evidence="7">Major facilitator superfamily domain-containing protein</fullName>
    </submittedName>
</protein>
<feature type="transmembrane region" description="Helical" evidence="6">
    <location>
        <begin position="338"/>
        <end position="355"/>
    </location>
</feature>
<dbReference type="Gene3D" id="1.20.1250.20">
    <property type="entry name" value="MFS general substrate transporter like domains"/>
    <property type="match status" value="1"/>
</dbReference>
<name>A0A136ITS3_9PEZI</name>
<feature type="transmembrane region" description="Helical" evidence="6">
    <location>
        <begin position="375"/>
        <end position="400"/>
    </location>
</feature>
<dbReference type="InterPro" id="IPR011701">
    <property type="entry name" value="MFS"/>
</dbReference>
<feature type="transmembrane region" description="Helical" evidence="6">
    <location>
        <begin position="147"/>
        <end position="169"/>
    </location>
</feature>
<dbReference type="GO" id="GO:0016020">
    <property type="term" value="C:membrane"/>
    <property type="evidence" value="ECO:0007669"/>
    <property type="project" value="UniProtKB-SubCell"/>
</dbReference>
<dbReference type="SUPFAM" id="SSF103473">
    <property type="entry name" value="MFS general substrate transporter"/>
    <property type="match status" value="1"/>
</dbReference>
<organism evidence="7 8">
    <name type="scientific">Microdochium bolleyi</name>
    <dbReference type="NCBI Taxonomy" id="196109"/>
    <lineage>
        <taxon>Eukaryota</taxon>
        <taxon>Fungi</taxon>
        <taxon>Dikarya</taxon>
        <taxon>Ascomycota</taxon>
        <taxon>Pezizomycotina</taxon>
        <taxon>Sordariomycetes</taxon>
        <taxon>Xylariomycetidae</taxon>
        <taxon>Xylariales</taxon>
        <taxon>Microdochiaceae</taxon>
        <taxon>Microdochium</taxon>
    </lineage>
</organism>
<keyword evidence="3 6" id="KW-1133">Transmembrane helix</keyword>
<sequence length="548" mass="58478">MAGPPNPPQDVECPTETSPLLHPPSGRPFSPPSRSRLWTRARQVVVLSCLFIFLLEFHAGLQIPSTIALLEQRLCYDDVVGAGGISASLAGTTPWPPSPDDPACKSPDVQARLASLRGMQATLDVIPGLLTTVPYGMVADRWGRKPVFVLGMVGYTLSIAWQMFVLYLGPVVPTGLILCSFLFTFIGGSASTLSAMMFTSISDVVPAGDRANVYFMVTALYIVSEVFSSPLAGVILLRGSAWGLLLTSFVVLLLACLVVAVFPETLENPKRVLSARNSPAHDEDAPLLVSGEVEIPTSGIRASSATTSDSKLERGSRLQALIHDIRAAWAFVVQNKRLVALMLSLVFVVLGKFVQEMLLQYTTRRYGWTWSRASFVLTIRSISNLAVLTLIMPLLSRTLLVNLHLHPAVKDLWIARFSGLVGVTGFLLIAFASQPAILCAGLVVFSLSGGMSSVLRSLINGLARSREQLGALNAALGVMEIASYLVAAPVLSQSLSAGVRLGGVWLGLPFMCAAGIMGISTGIVWGLGVESGGGERRDGEDGDEGMVR</sequence>
<gene>
    <name evidence="7" type="ORF">Micbo1qcDRAFT_166485</name>
</gene>
<dbReference type="Proteomes" id="UP000070501">
    <property type="component" value="Unassembled WGS sequence"/>
</dbReference>
<evidence type="ECO:0000256" key="4">
    <source>
        <dbReference type="ARBA" id="ARBA00023136"/>
    </source>
</evidence>
<keyword evidence="4 6" id="KW-0472">Membrane</keyword>
<evidence type="ECO:0000256" key="1">
    <source>
        <dbReference type="ARBA" id="ARBA00004141"/>
    </source>
</evidence>
<evidence type="ECO:0000256" key="6">
    <source>
        <dbReference type="SAM" id="Phobius"/>
    </source>
</evidence>
<feature type="transmembrane region" description="Helical" evidence="6">
    <location>
        <begin position="437"/>
        <end position="459"/>
    </location>
</feature>
<dbReference type="OrthoDB" id="194139at2759"/>
<feature type="region of interest" description="Disordered" evidence="5">
    <location>
        <begin position="1"/>
        <end position="34"/>
    </location>
</feature>
<evidence type="ECO:0000256" key="2">
    <source>
        <dbReference type="ARBA" id="ARBA00022692"/>
    </source>
</evidence>
<evidence type="ECO:0000256" key="5">
    <source>
        <dbReference type="SAM" id="MobiDB-lite"/>
    </source>
</evidence>
<feature type="transmembrane region" description="Helical" evidence="6">
    <location>
        <begin position="504"/>
        <end position="527"/>
    </location>
</feature>
<feature type="transmembrane region" description="Helical" evidence="6">
    <location>
        <begin position="175"/>
        <end position="201"/>
    </location>
</feature>
<evidence type="ECO:0000256" key="3">
    <source>
        <dbReference type="ARBA" id="ARBA00022989"/>
    </source>
</evidence>
<evidence type="ECO:0000313" key="7">
    <source>
        <dbReference type="EMBL" id="KXJ88444.1"/>
    </source>
</evidence>
<dbReference type="Pfam" id="PF07690">
    <property type="entry name" value="MFS_1"/>
    <property type="match status" value="1"/>
</dbReference>